<proteinExistence type="predicted"/>
<accession>A0A2Z4G8J8</accession>
<keyword evidence="1" id="KW-0812">Transmembrane</keyword>
<keyword evidence="3" id="KW-1185">Reference proteome</keyword>
<evidence type="ECO:0000313" key="2">
    <source>
        <dbReference type="EMBL" id="AWV97474.1"/>
    </source>
</evidence>
<organism evidence="2 3">
    <name type="scientific">Arcticibacterium luteifluviistationis</name>
    <dbReference type="NCBI Taxonomy" id="1784714"/>
    <lineage>
        <taxon>Bacteria</taxon>
        <taxon>Pseudomonadati</taxon>
        <taxon>Bacteroidota</taxon>
        <taxon>Cytophagia</taxon>
        <taxon>Cytophagales</taxon>
        <taxon>Leadbetterellaceae</taxon>
        <taxon>Arcticibacterium</taxon>
    </lineage>
</organism>
<feature type="transmembrane region" description="Helical" evidence="1">
    <location>
        <begin position="72"/>
        <end position="91"/>
    </location>
</feature>
<dbReference type="KEGG" id="als:DJ013_04530"/>
<keyword evidence="1" id="KW-0472">Membrane</keyword>
<dbReference type="Proteomes" id="UP000249873">
    <property type="component" value="Chromosome"/>
</dbReference>
<evidence type="ECO:0000256" key="1">
    <source>
        <dbReference type="SAM" id="Phobius"/>
    </source>
</evidence>
<dbReference type="EMBL" id="CP029480">
    <property type="protein sequence ID" value="AWV97474.1"/>
    <property type="molecule type" value="Genomic_DNA"/>
</dbReference>
<keyword evidence="1" id="KW-1133">Transmembrane helix</keyword>
<dbReference type="AlphaFoldDB" id="A0A2Z4G8J8"/>
<protein>
    <submittedName>
        <fullName evidence="2">Uncharacterized protein</fullName>
    </submittedName>
</protein>
<gene>
    <name evidence="2" type="ORF">DJ013_04530</name>
</gene>
<reference evidence="2 3" key="1">
    <citation type="submission" date="2018-05" db="EMBL/GenBank/DDBJ databases">
        <title>Complete genome sequence of Arcticibacterium luteifluviistationis SM1504T, a cytophagaceae bacterium isolated from Arctic surface seawater.</title>
        <authorList>
            <person name="Li Y."/>
            <person name="Qin Q.-L."/>
        </authorList>
    </citation>
    <scope>NUCLEOTIDE SEQUENCE [LARGE SCALE GENOMIC DNA]</scope>
    <source>
        <strain evidence="2 3">SM1504</strain>
    </source>
</reference>
<sequence length="99" mass="11151">MEKIFIITVDGLNTKHNKSNLKNASVSQPFQTPSLVDVNSSQIGTYNSSLKDFKNTKNTSIPVTQKKLFFKYFHEVIIAVIVGLIILLIEYKTGLFSNK</sequence>
<evidence type="ECO:0000313" key="3">
    <source>
        <dbReference type="Proteomes" id="UP000249873"/>
    </source>
</evidence>
<name>A0A2Z4G8J8_9BACT</name>